<accession>V6T7D1</accession>
<feature type="compositionally biased region" description="Basic and acidic residues" evidence="1">
    <location>
        <begin position="1"/>
        <end position="12"/>
    </location>
</feature>
<feature type="compositionally biased region" description="Low complexity" evidence="1">
    <location>
        <begin position="118"/>
        <end position="127"/>
    </location>
</feature>
<feature type="region of interest" description="Disordered" evidence="1">
    <location>
        <begin position="1"/>
        <end position="40"/>
    </location>
</feature>
<dbReference type="EMBL" id="AHGT01000149">
    <property type="protein sequence ID" value="ESU34793.1"/>
    <property type="molecule type" value="Genomic_DNA"/>
</dbReference>
<proteinExistence type="predicted"/>
<feature type="non-terminal residue" evidence="2">
    <location>
        <position position="1"/>
    </location>
</feature>
<reference evidence="3" key="1">
    <citation type="submission" date="2012-02" db="EMBL/GenBank/DDBJ databases">
        <title>Genome sequencing of Giardia lamblia Genotypes A2 and B isolates (DH and GS) and comparative analysis with the genomes of Genotypes A1 and E (WB and Pig).</title>
        <authorList>
            <person name="Adam R."/>
            <person name="Dahlstrom E."/>
            <person name="Martens C."/>
            <person name="Bruno D."/>
            <person name="Barbian K."/>
            <person name="Porcella S.F."/>
            <person name="Nash T."/>
        </authorList>
    </citation>
    <scope>NUCLEOTIDE SEQUENCE</scope>
    <source>
        <strain evidence="3">DH</strain>
    </source>
</reference>
<sequence length="127" mass="13754">VRSLRASHDDSLHPGISRAVLLGPPEAHSEPARQPAQARLSEDGMIVDSKQGLSFTGTKGQLGALCNRRRCASVSRGVQRGLEIRPARRPEQSPTSARRWAWVSSSNQRDTTARRTRAQGGSRSSTG</sequence>
<feature type="region of interest" description="Disordered" evidence="1">
    <location>
        <begin position="76"/>
        <end position="127"/>
    </location>
</feature>
<evidence type="ECO:0000256" key="1">
    <source>
        <dbReference type="SAM" id="MobiDB-lite"/>
    </source>
</evidence>
<evidence type="ECO:0000313" key="3">
    <source>
        <dbReference type="Proteomes" id="UP000018320"/>
    </source>
</evidence>
<evidence type="ECO:0000313" key="2">
    <source>
        <dbReference type="EMBL" id="ESU34793.1"/>
    </source>
</evidence>
<comment type="caution">
    <text evidence="2">The sequence shown here is derived from an EMBL/GenBank/DDBJ whole genome shotgun (WGS) entry which is preliminary data.</text>
</comment>
<feature type="compositionally biased region" description="Basic and acidic residues" evidence="1">
    <location>
        <begin position="82"/>
        <end position="91"/>
    </location>
</feature>
<organism evidence="2 3">
    <name type="scientific">Giardia intestinalis</name>
    <name type="common">Giardia lamblia</name>
    <dbReference type="NCBI Taxonomy" id="5741"/>
    <lineage>
        <taxon>Eukaryota</taxon>
        <taxon>Metamonada</taxon>
        <taxon>Diplomonadida</taxon>
        <taxon>Hexamitidae</taxon>
        <taxon>Giardiinae</taxon>
        <taxon>Giardia</taxon>
    </lineage>
</organism>
<dbReference type="AlphaFoldDB" id="V6T7D1"/>
<name>V6T7D1_GIAIN</name>
<gene>
    <name evidence="2" type="ORF">DHA2_150417</name>
</gene>
<protein>
    <submittedName>
        <fullName evidence="2">Uncharacterized protein</fullName>
    </submittedName>
</protein>
<dbReference type="Proteomes" id="UP000018320">
    <property type="component" value="Unassembled WGS sequence"/>
</dbReference>
<dbReference type="VEuPathDB" id="GiardiaDB:DHA2_150417"/>
<reference evidence="2 3" key="2">
    <citation type="journal article" date="2013" name="Genome Biol. Evol.">
        <title>Genome sequencing of Giardia lamblia genotypes A2 and B isolates (DH and GS) and comparative analysis with the genomes of genotypes A1 and E (WB and Pig).</title>
        <authorList>
            <person name="Adam R.D."/>
            <person name="Dahlstrom E.W."/>
            <person name="Martens C.A."/>
            <person name="Bruno D.P."/>
            <person name="Barbian K.D."/>
            <person name="Ricklefs S.M."/>
            <person name="Hernandez M.M."/>
            <person name="Narla N.P."/>
            <person name="Patel R.B."/>
            <person name="Porcella S.F."/>
            <person name="Nash T.E."/>
        </authorList>
    </citation>
    <scope>NUCLEOTIDE SEQUENCE [LARGE SCALE GENOMIC DNA]</scope>
    <source>
        <strain evidence="2 3">DH</strain>
    </source>
</reference>